<dbReference type="PROSITE" id="PS50110">
    <property type="entry name" value="RESPONSE_REGULATORY"/>
    <property type="match status" value="1"/>
</dbReference>
<dbReference type="InterPro" id="IPR001789">
    <property type="entry name" value="Sig_transdc_resp-reg_receiver"/>
</dbReference>
<dbReference type="GO" id="GO:0000156">
    <property type="term" value="F:phosphorelay response regulator activity"/>
    <property type="evidence" value="ECO:0007669"/>
    <property type="project" value="TreeGrafter"/>
</dbReference>
<evidence type="ECO:0000259" key="5">
    <source>
        <dbReference type="PROSITE" id="PS51755"/>
    </source>
</evidence>
<evidence type="ECO:0000256" key="1">
    <source>
        <dbReference type="ARBA" id="ARBA00023125"/>
    </source>
</evidence>
<evidence type="ECO:0000313" key="7">
    <source>
        <dbReference type="Proteomes" id="UP000617734"/>
    </source>
</evidence>
<feature type="domain" description="Response regulatory" evidence="4">
    <location>
        <begin position="2"/>
        <end position="116"/>
    </location>
</feature>
<dbReference type="Pfam" id="PF00072">
    <property type="entry name" value="Response_reg"/>
    <property type="match status" value="1"/>
</dbReference>
<feature type="domain" description="OmpR/PhoB-type" evidence="5">
    <location>
        <begin position="125"/>
        <end position="218"/>
    </location>
</feature>
<dbReference type="EMBL" id="BNBO01000021">
    <property type="protein sequence ID" value="GHH73800.1"/>
    <property type="molecule type" value="Genomic_DNA"/>
</dbReference>
<keyword evidence="7" id="KW-1185">Reference proteome</keyword>
<dbReference type="SUPFAM" id="SSF52172">
    <property type="entry name" value="CheY-like"/>
    <property type="match status" value="1"/>
</dbReference>
<dbReference type="GO" id="GO:0032993">
    <property type="term" value="C:protein-DNA complex"/>
    <property type="evidence" value="ECO:0007669"/>
    <property type="project" value="TreeGrafter"/>
</dbReference>
<dbReference type="AlphaFoldDB" id="A0A919FY82"/>
<evidence type="ECO:0000256" key="3">
    <source>
        <dbReference type="PROSITE-ProRule" id="PRU01091"/>
    </source>
</evidence>
<dbReference type="Gene3D" id="6.10.250.690">
    <property type="match status" value="1"/>
</dbReference>
<gene>
    <name evidence="6" type="ORF">GCM10018781_38940</name>
</gene>
<feature type="modified residue" description="4-aspartylphosphate" evidence="2">
    <location>
        <position position="51"/>
    </location>
</feature>
<dbReference type="PROSITE" id="PS51755">
    <property type="entry name" value="OMPR_PHOB"/>
    <property type="match status" value="1"/>
</dbReference>
<name>A0A919FY82_9ACTN</name>
<sequence length="218" mass="23167">MKVLIVEDEAELADLLADGLRRQGFSVDTAGDGAQALSRAAGASYDVVVLDRDLPVLHGDAVCRTLVATGHGARILMLTASGSLAERVDGLNLGADDYLAKPFAYTELVARVHALARRGGAGARSTVLARDGVVLDTQRHLAERDGRLLRLSPKEMLILELLLAADGGVVTHGDLLDEAWEEAVDPRSTVVKVAIHGLRRKLGEPPLIESVPGIGYRL</sequence>
<dbReference type="Gene3D" id="3.40.50.2300">
    <property type="match status" value="1"/>
</dbReference>
<dbReference type="PANTHER" id="PTHR48111">
    <property type="entry name" value="REGULATOR OF RPOS"/>
    <property type="match status" value="1"/>
</dbReference>
<dbReference type="CDD" id="cd00383">
    <property type="entry name" value="trans_reg_C"/>
    <property type="match status" value="1"/>
</dbReference>
<dbReference type="InterPro" id="IPR039420">
    <property type="entry name" value="WalR-like"/>
</dbReference>
<dbReference type="Pfam" id="PF00486">
    <property type="entry name" value="Trans_reg_C"/>
    <property type="match status" value="1"/>
</dbReference>
<comment type="caution">
    <text evidence="6">The sequence shown here is derived from an EMBL/GenBank/DDBJ whole genome shotgun (WGS) entry which is preliminary data.</text>
</comment>
<dbReference type="GO" id="GO:0006355">
    <property type="term" value="P:regulation of DNA-templated transcription"/>
    <property type="evidence" value="ECO:0007669"/>
    <property type="project" value="InterPro"/>
</dbReference>
<dbReference type="GeneID" id="95354298"/>
<dbReference type="SMART" id="SM00448">
    <property type="entry name" value="REC"/>
    <property type="match status" value="1"/>
</dbReference>
<dbReference type="SMART" id="SM00862">
    <property type="entry name" value="Trans_reg_C"/>
    <property type="match status" value="1"/>
</dbReference>
<keyword evidence="2" id="KW-0597">Phosphoprotein</keyword>
<reference evidence="6" key="1">
    <citation type="journal article" date="2014" name="Int. J. Syst. Evol. Microbiol.">
        <title>Complete genome sequence of Corynebacterium casei LMG S-19264T (=DSM 44701T), isolated from a smear-ripened cheese.</title>
        <authorList>
            <consortium name="US DOE Joint Genome Institute (JGI-PGF)"/>
            <person name="Walter F."/>
            <person name="Albersmeier A."/>
            <person name="Kalinowski J."/>
            <person name="Ruckert C."/>
        </authorList>
    </citation>
    <scope>NUCLEOTIDE SEQUENCE</scope>
    <source>
        <strain evidence="6">JCM 4646</strain>
    </source>
</reference>
<organism evidence="6 7">
    <name type="scientific">Kitasatospora indigofera</name>
    <dbReference type="NCBI Taxonomy" id="67307"/>
    <lineage>
        <taxon>Bacteria</taxon>
        <taxon>Bacillati</taxon>
        <taxon>Actinomycetota</taxon>
        <taxon>Actinomycetes</taxon>
        <taxon>Kitasatosporales</taxon>
        <taxon>Streptomycetaceae</taxon>
        <taxon>Kitasatospora</taxon>
    </lineage>
</organism>
<dbReference type="InterPro" id="IPR036388">
    <property type="entry name" value="WH-like_DNA-bd_sf"/>
</dbReference>
<dbReference type="InterPro" id="IPR011006">
    <property type="entry name" value="CheY-like_superfamily"/>
</dbReference>
<feature type="DNA-binding region" description="OmpR/PhoB-type" evidence="3">
    <location>
        <begin position="125"/>
        <end position="218"/>
    </location>
</feature>
<evidence type="ECO:0000313" key="6">
    <source>
        <dbReference type="EMBL" id="GHH73800.1"/>
    </source>
</evidence>
<dbReference type="PANTHER" id="PTHR48111:SF36">
    <property type="entry name" value="TRANSCRIPTIONAL REGULATORY PROTEIN CUTR"/>
    <property type="match status" value="1"/>
</dbReference>
<dbReference type="Gene3D" id="1.10.10.10">
    <property type="entry name" value="Winged helix-like DNA-binding domain superfamily/Winged helix DNA-binding domain"/>
    <property type="match status" value="1"/>
</dbReference>
<dbReference type="RefSeq" id="WP_190212145.1">
    <property type="nucleotide sequence ID" value="NZ_BNBO01000021.1"/>
</dbReference>
<dbReference type="GO" id="GO:0000976">
    <property type="term" value="F:transcription cis-regulatory region binding"/>
    <property type="evidence" value="ECO:0007669"/>
    <property type="project" value="TreeGrafter"/>
</dbReference>
<evidence type="ECO:0000256" key="2">
    <source>
        <dbReference type="PROSITE-ProRule" id="PRU00169"/>
    </source>
</evidence>
<accession>A0A919FY82</accession>
<dbReference type="Proteomes" id="UP000617734">
    <property type="component" value="Unassembled WGS sequence"/>
</dbReference>
<dbReference type="InterPro" id="IPR001867">
    <property type="entry name" value="OmpR/PhoB-type_DNA-bd"/>
</dbReference>
<protein>
    <submittedName>
        <fullName evidence="6">DNA-binding response regulator</fullName>
    </submittedName>
</protein>
<keyword evidence="1 3" id="KW-0238">DNA-binding</keyword>
<evidence type="ECO:0000259" key="4">
    <source>
        <dbReference type="PROSITE" id="PS50110"/>
    </source>
</evidence>
<proteinExistence type="predicted"/>
<dbReference type="GO" id="GO:0005829">
    <property type="term" value="C:cytosol"/>
    <property type="evidence" value="ECO:0007669"/>
    <property type="project" value="TreeGrafter"/>
</dbReference>
<reference evidence="6" key="2">
    <citation type="submission" date="2020-09" db="EMBL/GenBank/DDBJ databases">
        <authorList>
            <person name="Sun Q."/>
            <person name="Ohkuma M."/>
        </authorList>
    </citation>
    <scope>NUCLEOTIDE SEQUENCE</scope>
    <source>
        <strain evidence="6">JCM 4646</strain>
    </source>
</reference>